<feature type="transmembrane region" description="Helical" evidence="8">
    <location>
        <begin position="7"/>
        <end position="31"/>
    </location>
</feature>
<protein>
    <recommendedName>
        <fullName evidence="3">Origin recognition complex subunit 4</fullName>
    </recommendedName>
</protein>
<dbReference type="GO" id="GO:0003688">
    <property type="term" value="F:DNA replication origin binding"/>
    <property type="evidence" value="ECO:0007669"/>
    <property type="project" value="TreeGrafter"/>
</dbReference>
<evidence type="ECO:0000313" key="11">
    <source>
        <dbReference type="Proteomes" id="UP001175271"/>
    </source>
</evidence>
<comment type="caution">
    <text evidence="10">The sequence shown here is derived from an EMBL/GenBank/DDBJ whole genome shotgun (WGS) entry which is preliminary data.</text>
</comment>
<dbReference type="InterPro" id="IPR016527">
    <property type="entry name" value="ORC4"/>
</dbReference>
<sequence>MGPKSRFAVGLAMATSGVVIVASLFVVGALFRDINTLYDDLLSDLGEFKIFADDAWKTMMDLQELVEQPAERVEPLLEVQLLAGKLEPVEAPLLLLLVELERRPLVEQEEKAGLPVVEKAELALEQPVERVELPAELVEQLVVEKAELALELPVERVELPAELVEQLVVEKAELALELPVERVELALELLVERVQPPAELELVVELPAEPVERVQPQLQLKLLLLLLLPLAVEKVVPPPLLLVVVEPLLLLLLVELERRPPVEQEEKAEQERSRTATAIVTRRRPLTMTLFAEAMDSIIRPILQRIEGELLGLDDAEKRLSKIISSFAQSHEGGSCLVVGPRQSGKTALIRKVLPLVPADIDTKHINGLLWTEAKAIKLLEQSDNSDDDPKLIVVDNVEHFVAKSNQNLIYKVLDATRTKPWYVIFVTARQDFDELLEKRVRSRLSNIVIKCATKIELDDFCEQFEAFLKAGKSQKKWNALVEQLVESDIVKDRLEALFYERRNYFSLKAVASVFLSFVIASGTTVDDLTVESLSEMLVLAVKSVAPDDQPFLTALAGLSLRPLCLLICVRKLDSIAQGRRAAHSYQQIQRTFLKMVNQFCSMLKVNNGLTLYKDLDHLINLGFLTATTGGQAQMTFRRVRLTFDSELFDDFLRNVKVPTQIRYWIEDVPVK</sequence>
<evidence type="ECO:0000256" key="5">
    <source>
        <dbReference type="ARBA" id="ARBA00022737"/>
    </source>
</evidence>
<evidence type="ECO:0000256" key="8">
    <source>
        <dbReference type="SAM" id="Phobius"/>
    </source>
</evidence>
<evidence type="ECO:0000256" key="7">
    <source>
        <dbReference type="ARBA" id="ARBA00023242"/>
    </source>
</evidence>
<dbReference type="AlphaFoldDB" id="A0AA39MB00"/>
<name>A0AA39MB00_9BILA</name>
<dbReference type="PANTHER" id="PTHR12087">
    <property type="entry name" value="ORIGIN RECOGNITION COMPLEX SUBUNIT 4"/>
    <property type="match status" value="1"/>
</dbReference>
<organism evidence="10 11">
    <name type="scientific">Steinernema hermaphroditum</name>
    <dbReference type="NCBI Taxonomy" id="289476"/>
    <lineage>
        <taxon>Eukaryota</taxon>
        <taxon>Metazoa</taxon>
        <taxon>Ecdysozoa</taxon>
        <taxon>Nematoda</taxon>
        <taxon>Chromadorea</taxon>
        <taxon>Rhabditida</taxon>
        <taxon>Tylenchina</taxon>
        <taxon>Panagrolaimomorpha</taxon>
        <taxon>Strongyloidoidea</taxon>
        <taxon>Steinernematidae</taxon>
        <taxon>Steinernema</taxon>
    </lineage>
</organism>
<keyword evidence="6" id="KW-0238">DNA-binding</keyword>
<keyword evidence="5" id="KW-0677">Repeat</keyword>
<dbReference type="Gene3D" id="3.40.50.300">
    <property type="entry name" value="P-loop containing nucleotide triphosphate hydrolases"/>
    <property type="match status" value="2"/>
</dbReference>
<dbReference type="SUPFAM" id="SSF52540">
    <property type="entry name" value="P-loop containing nucleoside triphosphate hydrolases"/>
    <property type="match status" value="1"/>
</dbReference>
<evidence type="ECO:0000256" key="3">
    <source>
        <dbReference type="ARBA" id="ARBA00019083"/>
    </source>
</evidence>
<evidence type="ECO:0000256" key="6">
    <source>
        <dbReference type="ARBA" id="ARBA00023125"/>
    </source>
</evidence>
<dbReference type="GO" id="GO:0042302">
    <property type="term" value="F:structural constituent of cuticle"/>
    <property type="evidence" value="ECO:0007669"/>
    <property type="project" value="InterPro"/>
</dbReference>
<dbReference type="GO" id="GO:0016887">
    <property type="term" value="F:ATP hydrolysis activity"/>
    <property type="evidence" value="ECO:0007669"/>
    <property type="project" value="InterPro"/>
</dbReference>
<keyword evidence="8" id="KW-0812">Transmembrane</keyword>
<dbReference type="GO" id="GO:0006270">
    <property type="term" value="P:DNA replication initiation"/>
    <property type="evidence" value="ECO:0007669"/>
    <property type="project" value="TreeGrafter"/>
</dbReference>
<dbReference type="Pfam" id="PF00004">
    <property type="entry name" value="AAA"/>
    <property type="match status" value="1"/>
</dbReference>
<dbReference type="InterPro" id="IPR027417">
    <property type="entry name" value="P-loop_NTPase"/>
</dbReference>
<gene>
    <name evidence="10" type="ORF">QR680_010015</name>
</gene>
<evidence type="ECO:0000313" key="10">
    <source>
        <dbReference type="EMBL" id="KAK0427010.1"/>
    </source>
</evidence>
<keyword evidence="11" id="KW-1185">Reference proteome</keyword>
<comment type="similarity">
    <text evidence="2">Belongs to the ORC4 family.</text>
</comment>
<keyword evidence="8" id="KW-0472">Membrane</keyword>
<comment type="subcellular location">
    <subcellularLocation>
        <location evidence="1">Nucleus</location>
    </subcellularLocation>
</comment>
<dbReference type="InterPro" id="IPR002486">
    <property type="entry name" value="Col_cuticle_N"/>
</dbReference>
<dbReference type="InterPro" id="IPR003959">
    <property type="entry name" value="ATPase_AAA_core"/>
</dbReference>
<evidence type="ECO:0000259" key="9">
    <source>
        <dbReference type="SMART" id="SM01088"/>
    </source>
</evidence>
<dbReference type="InterPro" id="IPR032705">
    <property type="entry name" value="ORC4_C"/>
</dbReference>
<accession>A0AA39MB00</accession>
<dbReference type="SMART" id="SM01088">
    <property type="entry name" value="Col_cuticle_N"/>
    <property type="match status" value="1"/>
</dbReference>
<dbReference type="Pfam" id="PF01484">
    <property type="entry name" value="Col_cuticle_N"/>
    <property type="match status" value="1"/>
</dbReference>
<dbReference type="Proteomes" id="UP001175271">
    <property type="component" value="Unassembled WGS sequence"/>
</dbReference>
<keyword evidence="4" id="KW-0235">DNA replication</keyword>
<evidence type="ECO:0000256" key="1">
    <source>
        <dbReference type="ARBA" id="ARBA00004123"/>
    </source>
</evidence>
<feature type="domain" description="Nematode cuticle collagen N-terminal" evidence="9">
    <location>
        <begin position="7"/>
        <end position="59"/>
    </location>
</feature>
<proteinExistence type="inferred from homology"/>
<dbReference type="GO" id="GO:0005524">
    <property type="term" value="F:ATP binding"/>
    <property type="evidence" value="ECO:0007669"/>
    <property type="project" value="InterPro"/>
</dbReference>
<reference evidence="10" key="1">
    <citation type="submission" date="2023-06" db="EMBL/GenBank/DDBJ databases">
        <title>Genomic analysis of the entomopathogenic nematode Steinernema hermaphroditum.</title>
        <authorList>
            <person name="Schwarz E.M."/>
            <person name="Heppert J.K."/>
            <person name="Baniya A."/>
            <person name="Schwartz H.T."/>
            <person name="Tan C.-H."/>
            <person name="Antoshechkin I."/>
            <person name="Sternberg P.W."/>
            <person name="Goodrich-Blair H."/>
            <person name="Dillman A.R."/>
        </authorList>
    </citation>
    <scope>NUCLEOTIDE SEQUENCE</scope>
    <source>
        <strain evidence="10">PS9179</strain>
        <tissue evidence="10">Whole animal</tissue>
    </source>
</reference>
<dbReference type="EMBL" id="JAUCMV010000001">
    <property type="protein sequence ID" value="KAK0427010.1"/>
    <property type="molecule type" value="Genomic_DNA"/>
</dbReference>
<dbReference type="GO" id="GO:0005664">
    <property type="term" value="C:nuclear origin of replication recognition complex"/>
    <property type="evidence" value="ECO:0007669"/>
    <property type="project" value="TreeGrafter"/>
</dbReference>
<dbReference type="Pfam" id="PF14629">
    <property type="entry name" value="ORC4_C"/>
    <property type="match status" value="1"/>
</dbReference>
<evidence type="ECO:0000256" key="2">
    <source>
        <dbReference type="ARBA" id="ARBA00005334"/>
    </source>
</evidence>
<evidence type="ECO:0000256" key="4">
    <source>
        <dbReference type="ARBA" id="ARBA00022705"/>
    </source>
</evidence>
<dbReference type="PANTHER" id="PTHR12087:SF0">
    <property type="entry name" value="ORIGIN RECOGNITION COMPLEX SUBUNIT 4"/>
    <property type="match status" value="1"/>
</dbReference>
<keyword evidence="8" id="KW-1133">Transmembrane helix</keyword>
<keyword evidence="7" id="KW-0539">Nucleus</keyword>